<keyword evidence="1" id="KW-0732">Signal</keyword>
<dbReference type="Proteomes" id="UP000268014">
    <property type="component" value="Unassembled WGS sequence"/>
</dbReference>
<gene>
    <name evidence="2" type="ORF">HPLM_LOCUS7637</name>
</gene>
<dbReference type="EMBL" id="UZAF01016700">
    <property type="protein sequence ID" value="VDO32536.1"/>
    <property type="molecule type" value="Genomic_DNA"/>
</dbReference>
<accession>A0A0N4WB44</accession>
<dbReference type="AlphaFoldDB" id="A0A0N4WB44"/>
<reference evidence="2 3" key="2">
    <citation type="submission" date="2018-11" db="EMBL/GenBank/DDBJ databases">
        <authorList>
            <consortium name="Pathogen Informatics"/>
        </authorList>
    </citation>
    <scope>NUCLEOTIDE SEQUENCE [LARGE SCALE GENOMIC DNA]</scope>
    <source>
        <strain evidence="2 3">MHpl1</strain>
    </source>
</reference>
<organism evidence="4">
    <name type="scientific">Haemonchus placei</name>
    <name type="common">Barber's pole worm</name>
    <dbReference type="NCBI Taxonomy" id="6290"/>
    <lineage>
        <taxon>Eukaryota</taxon>
        <taxon>Metazoa</taxon>
        <taxon>Ecdysozoa</taxon>
        <taxon>Nematoda</taxon>
        <taxon>Chromadorea</taxon>
        <taxon>Rhabditida</taxon>
        <taxon>Rhabditina</taxon>
        <taxon>Rhabditomorpha</taxon>
        <taxon>Strongyloidea</taxon>
        <taxon>Trichostrongylidae</taxon>
        <taxon>Haemonchus</taxon>
    </lineage>
</organism>
<feature type="chain" id="PRO_5043123670" evidence="1">
    <location>
        <begin position="19"/>
        <end position="74"/>
    </location>
</feature>
<evidence type="ECO:0000313" key="3">
    <source>
        <dbReference type="Proteomes" id="UP000268014"/>
    </source>
</evidence>
<protein>
    <submittedName>
        <fullName evidence="2 4">Uncharacterized protein</fullName>
    </submittedName>
</protein>
<sequence>MLRYTLAVVYCFIVLVQPQQSEDQREREREREIARSKGQYNSVDDIPEFYKYTTFAVFVSNNFQPVLERYTSEL</sequence>
<evidence type="ECO:0000256" key="1">
    <source>
        <dbReference type="SAM" id="SignalP"/>
    </source>
</evidence>
<evidence type="ECO:0000313" key="2">
    <source>
        <dbReference type="EMBL" id="VDO32536.1"/>
    </source>
</evidence>
<reference evidence="4" key="1">
    <citation type="submission" date="2017-02" db="UniProtKB">
        <authorList>
            <consortium name="WormBaseParasite"/>
        </authorList>
    </citation>
    <scope>IDENTIFICATION</scope>
</reference>
<proteinExistence type="predicted"/>
<name>A0A0N4WB44_HAEPC</name>
<evidence type="ECO:0000313" key="4">
    <source>
        <dbReference type="WBParaSite" id="HPLM_0000764501-mRNA-1"/>
    </source>
</evidence>
<keyword evidence="3" id="KW-1185">Reference proteome</keyword>
<dbReference type="WBParaSite" id="HPLM_0000764501-mRNA-1">
    <property type="protein sequence ID" value="HPLM_0000764501-mRNA-1"/>
    <property type="gene ID" value="HPLM_0000764501"/>
</dbReference>
<feature type="signal peptide" evidence="1">
    <location>
        <begin position="1"/>
        <end position="18"/>
    </location>
</feature>